<sequence length="137" mass="14906">MGPLLVFFFIVVVKVIGSSYFGFENRVLPLLLFGNWIASASCQGREVWLLFSFPKPRTPLSSSNRCSYSSFPANHASIIKMLCAFCIMKLQSLLDVEDVKTSTGPSCYCCVLAAVLHPANESMNGGCCTAPTFTSVC</sequence>
<name>A0A0S3SYU2_PHAAN</name>
<evidence type="ECO:0000313" key="1">
    <source>
        <dbReference type="EMBL" id="BAT97875.1"/>
    </source>
</evidence>
<accession>A0A0S3SYU2</accession>
<protein>
    <submittedName>
        <fullName evidence="1">Uncharacterized protein</fullName>
    </submittedName>
</protein>
<gene>
    <name evidence="1" type="primary">Vigan.09G145500</name>
    <name evidence="1" type="ORF">VIGAN_09145500</name>
</gene>
<reference evidence="1 2" key="1">
    <citation type="journal article" date="2015" name="Sci. Rep.">
        <title>The power of single molecule real-time sequencing technology in the de novo assembly of a eukaryotic genome.</title>
        <authorList>
            <person name="Sakai H."/>
            <person name="Naito K."/>
            <person name="Ogiso-Tanaka E."/>
            <person name="Takahashi Y."/>
            <person name="Iseki K."/>
            <person name="Muto C."/>
            <person name="Satou K."/>
            <person name="Teruya K."/>
            <person name="Shiroma A."/>
            <person name="Shimoji M."/>
            <person name="Hirano T."/>
            <person name="Itoh T."/>
            <person name="Kaga A."/>
            <person name="Tomooka N."/>
        </authorList>
    </citation>
    <scope>NUCLEOTIDE SEQUENCE [LARGE SCALE GENOMIC DNA]</scope>
    <source>
        <strain evidence="2">cv. Shumari</strain>
    </source>
</reference>
<dbReference type="AlphaFoldDB" id="A0A0S3SYU2"/>
<organism evidence="1 2">
    <name type="scientific">Vigna angularis var. angularis</name>
    <dbReference type="NCBI Taxonomy" id="157739"/>
    <lineage>
        <taxon>Eukaryota</taxon>
        <taxon>Viridiplantae</taxon>
        <taxon>Streptophyta</taxon>
        <taxon>Embryophyta</taxon>
        <taxon>Tracheophyta</taxon>
        <taxon>Spermatophyta</taxon>
        <taxon>Magnoliopsida</taxon>
        <taxon>eudicotyledons</taxon>
        <taxon>Gunneridae</taxon>
        <taxon>Pentapetalae</taxon>
        <taxon>rosids</taxon>
        <taxon>fabids</taxon>
        <taxon>Fabales</taxon>
        <taxon>Fabaceae</taxon>
        <taxon>Papilionoideae</taxon>
        <taxon>50 kb inversion clade</taxon>
        <taxon>NPAAA clade</taxon>
        <taxon>indigoferoid/millettioid clade</taxon>
        <taxon>Phaseoleae</taxon>
        <taxon>Vigna</taxon>
    </lineage>
</organism>
<dbReference type="EMBL" id="AP015042">
    <property type="protein sequence ID" value="BAT97875.1"/>
    <property type="molecule type" value="Genomic_DNA"/>
</dbReference>
<evidence type="ECO:0000313" key="2">
    <source>
        <dbReference type="Proteomes" id="UP000291084"/>
    </source>
</evidence>
<proteinExistence type="predicted"/>
<keyword evidence="2" id="KW-1185">Reference proteome</keyword>
<dbReference type="Proteomes" id="UP000291084">
    <property type="component" value="Chromosome 9"/>
</dbReference>